<comment type="function">
    <text evidence="1 20">Component of the ubiquinol-cytochrome c reductase complex (complex III or cytochrome b-c1 complex) that is part of the mitochondrial respiratory chain. The b-c1 complex mediates electron transfer from ubiquinol to cytochrome c. Contributes to the generation of a proton gradient across the mitochondrial membrane that is then used for ATP synthesis.</text>
</comment>
<evidence type="ECO:0000256" key="11">
    <source>
        <dbReference type="ARBA" id="ARBA00022982"/>
    </source>
</evidence>
<evidence type="ECO:0000256" key="7">
    <source>
        <dbReference type="ARBA" id="ARBA00022660"/>
    </source>
</evidence>
<feature type="binding site" description="axial binding residue" evidence="19">
    <location>
        <position position="196"/>
    </location>
    <ligand>
        <name>heme b</name>
        <dbReference type="ChEBI" id="CHEBI:60344"/>
        <label>b566</label>
    </ligand>
    <ligandPart>
        <name>Fe</name>
        <dbReference type="ChEBI" id="CHEBI:18248"/>
    </ligandPart>
</feature>
<keyword evidence="10" id="KW-0999">Mitochondrion inner membrane</keyword>
<dbReference type="Pfam" id="PF00032">
    <property type="entry name" value="Cytochrom_B_C"/>
    <property type="match status" value="1"/>
</dbReference>
<comment type="subunit">
    <text evidence="3">The cytochrome bc1 complex contains 3 respiratory subunits (MT-CYB, CYC1 and UQCRFS1), 2 core proteins (UQCRC1 and UQCRC2) and probably 6 low-molecular weight proteins.</text>
</comment>
<evidence type="ECO:0000256" key="8">
    <source>
        <dbReference type="ARBA" id="ARBA00022692"/>
    </source>
</evidence>
<organism evidence="23">
    <name type="scientific">Ammodytes personatus</name>
    <name type="common">Pacific sandeel</name>
    <dbReference type="NCBI Taxonomy" id="215382"/>
    <lineage>
        <taxon>Eukaryota</taxon>
        <taxon>Metazoa</taxon>
        <taxon>Chordata</taxon>
        <taxon>Craniata</taxon>
        <taxon>Vertebrata</taxon>
        <taxon>Euteleostomi</taxon>
        <taxon>Actinopterygii</taxon>
        <taxon>Neopterygii</taxon>
        <taxon>Teleostei</taxon>
        <taxon>Neoteleostei</taxon>
        <taxon>Acanthomorphata</taxon>
        <taxon>Eupercaria</taxon>
        <taxon>Uranoscopiformes</taxon>
        <taxon>Ammodytidae</taxon>
        <taxon>Ammodytes</taxon>
    </lineage>
</organism>
<dbReference type="Pfam" id="PF00033">
    <property type="entry name" value="Cytochrome_B"/>
    <property type="match status" value="1"/>
</dbReference>
<evidence type="ECO:0000256" key="2">
    <source>
        <dbReference type="ARBA" id="ARBA00004448"/>
    </source>
</evidence>
<feature type="transmembrane region" description="Helical" evidence="20">
    <location>
        <begin position="29"/>
        <end position="56"/>
    </location>
</feature>
<feature type="transmembrane region" description="Helical" evidence="20">
    <location>
        <begin position="320"/>
        <end position="341"/>
    </location>
</feature>
<dbReference type="PIRSF" id="PIRSF038885">
    <property type="entry name" value="COB"/>
    <property type="match status" value="1"/>
</dbReference>
<dbReference type="EMBL" id="MK112945">
    <property type="protein sequence ID" value="QAU53617.1"/>
    <property type="molecule type" value="Genomic_DNA"/>
</dbReference>
<evidence type="ECO:0000256" key="9">
    <source>
        <dbReference type="ARBA" id="ARBA00022723"/>
    </source>
</evidence>
<evidence type="ECO:0000256" key="19">
    <source>
        <dbReference type="PIRSR" id="PIRSR038885-2"/>
    </source>
</evidence>
<dbReference type="CDD" id="cd00284">
    <property type="entry name" value="Cytochrome_b_N"/>
    <property type="match status" value="1"/>
</dbReference>
<name>A0A481MUC5_9TELE</name>
<keyword evidence="16 20" id="KW-0472">Membrane</keyword>
<keyword evidence="14" id="KW-0830">Ubiquinone</keyword>
<dbReference type="GO" id="GO:0006122">
    <property type="term" value="P:mitochondrial electron transport, ubiquinol to cytochrome c"/>
    <property type="evidence" value="ECO:0007669"/>
    <property type="project" value="TreeGrafter"/>
</dbReference>
<feature type="domain" description="Cytochrome b/b6 N-terminal region profile" evidence="21">
    <location>
        <begin position="1"/>
        <end position="209"/>
    </location>
</feature>
<comment type="cofactor">
    <cofactor evidence="20">
        <name>heme b</name>
        <dbReference type="ChEBI" id="CHEBI:60344"/>
    </cofactor>
    <text evidence="20">Binds 2 heme groups non-covalently.</text>
</comment>
<keyword evidence="12 20" id="KW-1133">Transmembrane helix</keyword>
<evidence type="ECO:0000256" key="20">
    <source>
        <dbReference type="RuleBase" id="RU362117"/>
    </source>
</evidence>
<dbReference type="GO" id="GO:0005743">
    <property type="term" value="C:mitochondrial inner membrane"/>
    <property type="evidence" value="ECO:0007669"/>
    <property type="project" value="UniProtKB-SubCell"/>
</dbReference>
<dbReference type="SUPFAM" id="SSF81648">
    <property type="entry name" value="a domain/subunit of cytochrome bc1 complex (Ubiquinol-cytochrome c reductase)"/>
    <property type="match status" value="1"/>
</dbReference>
<dbReference type="PROSITE" id="PS51003">
    <property type="entry name" value="CYTB_CTER"/>
    <property type="match status" value="1"/>
</dbReference>
<evidence type="ECO:0000256" key="5">
    <source>
        <dbReference type="ARBA" id="ARBA00022448"/>
    </source>
</evidence>
<gene>
    <name evidence="23" type="primary">cytB</name>
</gene>
<feature type="binding site" description="axial binding residue" evidence="19">
    <location>
        <position position="182"/>
    </location>
    <ligand>
        <name>heme b</name>
        <dbReference type="ChEBI" id="CHEBI:60344"/>
        <label>b562</label>
    </ligand>
    <ligandPart>
        <name>Fe</name>
        <dbReference type="ChEBI" id="CHEBI:18248"/>
    </ligandPart>
</feature>
<keyword evidence="13 19" id="KW-0408">Iron</keyword>
<keyword evidence="8 20" id="KW-0812">Transmembrane</keyword>
<evidence type="ECO:0000313" key="23">
    <source>
        <dbReference type="EMBL" id="QAU53616.1"/>
    </source>
</evidence>
<dbReference type="InterPro" id="IPR030689">
    <property type="entry name" value="Cytochrome_b"/>
</dbReference>
<evidence type="ECO:0000256" key="15">
    <source>
        <dbReference type="ARBA" id="ARBA00023128"/>
    </source>
</evidence>
<dbReference type="AlphaFoldDB" id="A0A481MUC5"/>
<evidence type="ECO:0000259" key="21">
    <source>
        <dbReference type="PROSITE" id="PS51002"/>
    </source>
</evidence>
<protein>
    <recommendedName>
        <fullName evidence="4 20">Cytochrome b</fullName>
    </recommendedName>
</protein>
<dbReference type="Gene3D" id="1.20.810.10">
    <property type="entry name" value="Cytochrome Bc1 Complex, Chain C"/>
    <property type="match status" value="1"/>
</dbReference>
<evidence type="ECO:0000259" key="22">
    <source>
        <dbReference type="PROSITE" id="PS51003"/>
    </source>
</evidence>
<dbReference type="GO" id="GO:0008121">
    <property type="term" value="F:quinol-cytochrome-c reductase activity"/>
    <property type="evidence" value="ECO:0007669"/>
    <property type="project" value="InterPro"/>
</dbReference>
<evidence type="ECO:0000256" key="3">
    <source>
        <dbReference type="ARBA" id="ARBA00011660"/>
    </source>
</evidence>
<evidence type="ECO:0000256" key="4">
    <source>
        <dbReference type="ARBA" id="ARBA00013531"/>
    </source>
</evidence>
<feature type="binding site" evidence="18">
    <location>
        <position position="201"/>
    </location>
    <ligand>
        <name>a ubiquinone</name>
        <dbReference type="ChEBI" id="CHEBI:16389"/>
    </ligand>
</feature>
<dbReference type="GO" id="GO:0046872">
    <property type="term" value="F:metal ion binding"/>
    <property type="evidence" value="ECO:0007669"/>
    <property type="project" value="UniProtKB-UniRule"/>
</dbReference>
<dbReference type="InterPro" id="IPR005798">
    <property type="entry name" value="Cyt_b/b6_C"/>
</dbReference>
<dbReference type="PANTHER" id="PTHR19271">
    <property type="entry name" value="CYTOCHROME B"/>
    <property type="match status" value="1"/>
</dbReference>
<keyword evidence="15 20" id="KW-0496">Mitochondrion</keyword>
<feature type="domain" description="Cytochrome b/b6 C-terminal region profile" evidence="22">
    <location>
        <begin position="210"/>
        <end position="380"/>
    </location>
</feature>
<feature type="transmembrane region" description="Helical" evidence="20">
    <location>
        <begin position="77"/>
        <end position="98"/>
    </location>
</feature>
<evidence type="ECO:0000256" key="6">
    <source>
        <dbReference type="ARBA" id="ARBA00022617"/>
    </source>
</evidence>
<feature type="transmembrane region" description="Helical" evidence="20">
    <location>
        <begin position="178"/>
        <end position="200"/>
    </location>
</feature>
<proteinExistence type="inferred from homology"/>
<evidence type="ECO:0000256" key="1">
    <source>
        <dbReference type="ARBA" id="ARBA00002566"/>
    </source>
</evidence>
<evidence type="ECO:0000256" key="17">
    <source>
        <dbReference type="ARBA" id="ARBA00061233"/>
    </source>
</evidence>
<geneLocation type="mitochondrion" evidence="23"/>
<feature type="transmembrane region" description="Helical" evidence="20">
    <location>
        <begin position="288"/>
        <end position="308"/>
    </location>
</feature>
<keyword evidence="9 19" id="KW-0479">Metal-binding</keyword>
<dbReference type="GO" id="GO:0045275">
    <property type="term" value="C:respiratory chain complex III"/>
    <property type="evidence" value="ECO:0007669"/>
    <property type="project" value="InterPro"/>
</dbReference>
<dbReference type="InterPro" id="IPR016174">
    <property type="entry name" value="Di-haem_cyt_TM"/>
</dbReference>
<dbReference type="InterPro" id="IPR048260">
    <property type="entry name" value="Cytochrome_b_C_euk/bac"/>
</dbReference>
<comment type="cofactor">
    <cofactor evidence="19">
        <name>heme</name>
        <dbReference type="ChEBI" id="CHEBI:30413"/>
    </cofactor>
    <text evidence="19">Binds 2 heme groups non-covalently.</text>
</comment>
<keyword evidence="11 20" id="KW-0249">Electron transport</keyword>
<sequence>MASLRKTHPLLKITNDALVDLPTPSNISVWWNFGSLLGLCLIAQILTGLFLAMHYTSDINTAFSSVAHICRDVNYGWLIRNLHANGASFFFICLYMHIGRGLYYGSYLNKETWTVGVVLFLLVMMTAFVGYVLPWGQMSFWGATVITNLLSAVPYVGGTLVQWIWGGFSVDNATLTRFFAFHFLFPFVIAGATIIHLLFLHETGSNNPLGLNSDADKISFHPYFSYQDLLGFSALLVALSSLALFSPNLLGDPDNFIPANPLVTPPHIKPEWYFLFAYAILRSIPNKLGGVLALLFSILVLLVVPILHTSKQRGLTFRPVTQFLFWTLVADVAILTWIGGMPVEDPYIVIGQIASVLYFSLFLVLFPLVGLAENKVFGWT</sequence>
<dbReference type="FunFam" id="1.20.810.10:FF:000002">
    <property type="entry name" value="Cytochrome b"/>
    <property type="match status" value="1"/>
</dbReference>
<dbReference type="SUPFAM" id="SSF81342">
    <property type="entry name" value="Transmembrane di-heme cytochromes"/>
    <property type="match status" value="1"/>
</dbReference>
<evidence type="ECO:0000256" key="10">
    <source>
        <dbReference type="ARBA" id="ARBA00022792"/>
    </source>
</evidence>
<dbReference type="CDD" id="cd00290">
    <property type="entry name" value="cytochrome_b_C"/>
    <property type="match status" value="1"/>
</dbReference>
<feature type="binding site" description="axial binding residue" evidence="19">
    <location>
        <position position="97"/>
    </location>
    <ligand>
        <name>heme b</name>
        <dbReference type="ChEBI" id="CHEBI:60344"/>
        <label>b566</label>
    </ligand>
    <ligandPart>
        <name>Fe</name>
        <dbReference type="ChEBI" id="CHEBI:18248"/>
    </ligandPart>
</feature>
<keyword evidence="6 19" id="KW-0349">Heme</keyword>
<dbReference type="PROSITE" id="PS51002">
    <property type="entry name" value="CYTB_NTER"/>
    <property type="match status" value="1"/>
</dbReference>
<feature type="transmembrane region" description="Helical" evidence="20">
    <location>
        <begin position="347"/>
        <end position="372"/>
    </location>
</feature>
<comment type="similarity">
    <text evidence="17 20">Belongs to the cytochrome b family.</text>
</comment>
<dbReference type="InterPro" id="IPR048259">
    <property type="entry name" value="Cytochrome_b_N_euk/bac"/>
</dbReference>
<evidence type="ECO:0000256" key="16">
    <source>
        <dbReference type="ARBA" id="ARBA00023136"/>
    </source>
</evidence>
<reference evidence="23" key="1">
    <citation type="submission" date="2018-10" db="EMBL/GenBank/DDBJ databases">
        <title>Thermal adaptation of Japanese sand lance (Ammodytes personatus) in different ocean currents revealed by cytochrome b gene.</title>
        <authorList>
            <person name="Deng Z."/>
            <person name="Xu S."/>
            <person name="Gao T."/>
            <person name="Han Z."/>
        </authorList>
    </citation>
    <scope>NUCLEOTIDE SEQUENCE</scope>
</reference>
<dbReference type="InterPro" id="IPR005797">
    <property type="entry name" value="Cyt_b/b6_N"/>
</dbReference>
<keyword evidence="5 20" id="KW-0813">Transport</keyword>
<evidence type="ECO:0000256" key="12">
    <source>
        <dbReference type="ARBA" id="ARBA00022989"/>
    </source>
</evidence>
<feature type="transmembrane region" description="Helical" evidence="20">
    <location>
        <begin position="145"/>
        <end position="166"/>
    </location>
</feature>
<feature type="transmembrane region" description="Helical" evidence="20">
    <location>
        <begin position="113"/>
        <end position="133"/>
    </location>
</feature>
<dbReference type="InterPro" id="IPR027387">
    <property type="entry name" value="Cytb/b6-like_sf"/>
</dbReference>
<accession>A0A481MUC5</accession>
<feature type="transmembrane region" description="Helical" evidence="20">
    <location>
        <begin position="229"/>
        <end position="250"/>
    </location>
</feature>
<dbReference type="InterPro" id="IPR036150">
    <property type="entry name" value="Cyt_b/b6_C_sf"/>
</dbReference>
<dbReference type="GO" id="GO:0016491">
    <property type="term" value="F:oxidoreductase activity"/>
    <property type="evidence" value="ECO:0007669"/>
    <property type="project" value="UniProtKB-UniRule"/>
</dbReference>
<evidence type="ECO:0000256" key="13">
    <source>
        <dbReference type="ARBA" id="ARBA00023004"/>
    </source>
</evidence>
<dbReference type="PANTHER" id="PTHR19271:SF16">
    <property type="entry name" value="CYTOCHROME B"/>
    <property type="match status" value="1"/>
</dbReference>
<dbReference type="EMBL" id="MK112944">
    <property type="protein sequence ID" value="QAU53616.1"/>
    <property type="molecule type" value="Genomic_DNA"/>
</dbReference>
<comment type="subcellular location">
    <subcellularLocation>
        <location evidence="2">Mitochondrion inner membrane</location>
        <topology evidence="2">Multi-pass membrane protein</topology>
    </subcellularLocation>
</comment>
<evidence type="ECO:0000256" key="18">
    <source>
        <dbReference type="PIRSR" id="PIRSR038885-1"/>
    </source>
</evidence>
<evidence type="ECO:0000256" key="14">
    <source>
        <dbReference type="ARBA" id="ARBA00023075"/>
    </source>
</evidence>
<keyword evidence="7 20" id="KW-0679">Respiratory chain</keyword>
<feature type="binding site" description="axial binding residue" evidence="19">
    <location>
        <position position="83"/>
    </location>
    <ligand>
        <name>heme b</name>
        <dbReference type="ChEBI" id="CHEBI:60344"/>
        <label>b562</label>
    </ligand>
    <ligandPart>
        <name>Fe</name>
        <dbReference type="ChEBI" id="CHEBI:18248"/>
    </ligandPart>
</feature>